<name>A0A7W5BFA5_9BURK</name>
<feature type="chain" id="PRO_5030977873" evidence="2">
    <location>
        <begin position="24"/>
        <end position="421"/>
    </location>
</feature>
<keyword evidence="2" id="KW-0732">Signal</keyword>
<dbReference type="Proteomes" id="UP000541535">
    <property type="component" value="Unassembled WGS sequence"/>
</dbReference>
<feature type="region of interest" description="Disordered" evidence="1">
    <location>
        <begin position="197"/>
        <end position="216"/>
    </location>
</feature>
<dbReference type="AlphaFoldDB" id="A0A7W5BFA5"/>
<organism evidence="3 4">
    <name type="scientific">Pseudoduganella violacea</name>
    <dbReference type="NCBI Taxonomy" id="1715466"/>
    <lineage>
        <taxon>Bacteria</taxon>
        <taxon>Pseudomonadati</taxon>
        <taxon>Pseudomonadota</taxon>
        <taxon>Betaproteobacteria</taxon>
        <taxon>Burkholderiales</taxon>
        <taxon>Oxalobacteraceae</taxon>
        <taxon>Telluria group</taxon>
        <taxon>Pseudoduganella</taxon>
    </lineage>
</organism>
<dbReference type="GO" id="GO:0016788">
    <property type="term" value="F:hydrolase activity, acting on ester bonds"/>
    <property type="evidence" value="ECO:0007669"/>
    <property type="project" value="InterPro"/>
</dbReference>
<evidence type="ECO:0000313" key="4">
    <source>
        <dbReference type="Proteomes" id="UP000541535"/>
    </source>
</evidence>
<protein>
    <submittedName>
        <fullName evidence="3">Uncharacterized protein</fullName>
    </submittedName>
</protein>
<dbReference type="SUPFAM" id="SSF48537">
    <property type="entry name" value="Phospholipase C/P1 nuclease"/>
    <property type="match status" value="1"/>
</dbReference>
<feature type="signal peptide" evidence="2">
    <location>
        <begin position="1"/>
        <end position="23"/>
    </location>
</feature>
<dbReference type="RefSeq" id="WP_183443738.1">
    <property type="nucleotide sequence ID" value="NZ_JACHXD010000023.1"/>
</dbReference>
<reference evidence="3 4" key="1">
    <citation type="submission" date="2020-08" db="EMBL/GenBank/DDBJ databases">
        <title>Genomic Encyclopedia of Type Strains, Phase III (KMG-III): the genomes of soil and plant-associated and newly described type strains.</title>
        <authorList>
            <person name="Whitman W."/>
        </authorList>
    </citation>
    <scope>NUCLEOTIDE SEQUENCE [LARGE SCALE GENOMIC DNA]</scope>
    <source>
        <strain evidence="3 4">CECT 8897</strain>
    </source>
</reference>
<dbReference type="EMBL" id="JACHXD010000023">
    <property type="protein sequence ID" value="MBB3122068.1"/>
    <property type="molecule type" value="Genomic_DNA"/>
</dbReference>
<dbReference type="InterPro" id="IPR008947">
    <property type="entry name" value="PLipase_C/P1_nuclease_dom_sf"/>
</dbReference>
<accession>A0A7W5BFA5</accession>
<proteinExistence type="predicted"/>
<comment type="caution">
    <text evidence="3">The sequence shown here is derived from an EMBL/GenBank/DDBJ whole genome shotgun (WGS) entry which is preliminary data.</text>
</comment>
<sequence>MHKKLTIWLCAIILFSMSMPTFAQKGIQRHVFWQSGLNVKICQEKTPSRACEETEMPAELGSIKQVIVGKFTRMSNTTWIAVSSKGFALCLFGNNSLTTACRRIAVPKNVSEYEIESIDGMLFFGHKKKSGAEAIEAELSFGKQFILALNAAAQVLEEDARKNDVSSVGRANLTARMSSTHINCSKSDWLQGNCDAQTPDLPYPYPDPEREPDNPGPIDVVIVPGKVPSPDPIPLPELPPIPNVAWASQSGFYVHQRATYLMIGKYLSQADIDTLARAHVAADSPQYQTPASTHRHAMRREGQSTAEAKIEATVFVRAQFERAWNAPSRTDALYEFGLALHAIQDSTSPSHSGFQLWTGRETKSELADHVSKELMNPGQGSALFRATQEAWRWFNDGKLPSGDLFSFGCDGCTPGNATGTL</sequence>
<keyword evidence="4" id="KW-1185">Reference proteome</keyword>
<evidence type="ECO:0000256" key="1">
    <source>
        <dbReference type="SAM" id="MobiDB-lite"/>
    </source>
</evidence>
<evidence type="ECO:0000256" key="2">
    <source>
        <dbReference type="SAM" id="SignalP"/>
    </source>
</evidence>
<gene>
    <name evidence="3" type="ORF">FHS03_005164</name>
</gene>
<evidence type="ECO:0000313" key="3">
    <source>
        <dbReference type="EMBL" id="MBB3122068.1"/>
    </source>
</evidence>